<dbReference type="PANTHER" id="PTHR42834:SF1">
    <property type="entry name" value="ENDONUCLEASE_EXONUCLEASE_PHOSPHATASE FAMILY PROTEIN (AFU_ORTHOLOGUE AFUA_3G09210)"/>
    <property type="match status" value="1"/>
</dbReference>
<reference evidence="2 3" key="1">
    <citation type="journal article" date="2013" name="Antonie Van Leeuwenhoek">
        <title>Echinimonas agarilytica gen. nov., sp. nov., a new gammaproteobacterium isolated from the sea urchin Strongylocentrotus intermedius.</title>
        <authorList>
            <person name="Nedashkovskaya O.I."/>
            <person name="Stenkova A.M."/>
            <person name="Zhukova N.V."/>
            <person name="Van Trappen S."/>
            <person name="Lee J.S."/>
            <person name="Kim S.B."/>
        </authorList>
    </citation>
    <scope>NUCLEOTIDE SEQUENCE [LARGE SCALE GENOMIC DNA]</scope>
    <source>
        <strain evidence="2 3">KMM 6351</strain>
    </source>
</reference>
<proteinExistence type="predicted"/>
<dbReference type="InterPro" id="IPR036691">
    <property type="entry name" value="Endo/exonu/phosph_ase_sf"/>
</dbReference>
<dbReference type="InterPro" id="IPR005135">
    <property type="entry name" value="Endo/exonuclease/phosphatase"/>
</dbReference>
<evidence type="ECO:0000259" key="1">
    <source>
        <dbReference type="Pfam" id="PF03372"/>
    </source>
</evidence>
<evidence type="ECO:0000313" key="3">
    <source>
        <dbReference type="Proteomes" id="UP001165393"/>
    </source>
</evidence>
<dbReference type="SUPFAM" id="SSF56219">
    <property type="entry name" value="DNase I-like"/>
    <property type="match status" value="1"/>
</dbReference>
<evidence type="ECO:0000313" key="2">
    <source>
        <dbReference type="EMBL" id="MCM2679926.1"/>
    </source>
</evidence>
<feature type="domain" description="Endonuclease/exonuclease/phosphatase" evidence="1">
    <location>
        <begin position="9"/>
        <end position="290"/>
    </location>
</feature>
<dbReference type="Gene3D" id="3.60.10.10">
    <property type="entry name" value="Endonuclease/exonuclease/phosphatase"/>
    <property type="match status" value="1"/>
</dbReference>
<comment type="caution">
    <text evidence="2">The sequence shown here is derived from an EMBL/GenBank/DDBJ whole genome shotgun (WGS) entry which is preliminary data.</text>
</comment>
<dbReference type="PANTHER" id="PTHR42834">
    <property type="entry name" value="ENDONUCLEASE/EXONUCLEASE/PHOSPHATASE FAMILY PROTEIN (AFU_ORTHOLOGUE AFUA_3G09210)"/>
    <property type="match status" value="1"/>
</dbReference>
<keyword evidence="3" id="KW-1185">Reference proteome</keyword>
<dbReference type="EMBL" id="JAMQGP010000003">
    <property type="protein sequence ID" value="MCM2679926.1"/>
    <property type="molecule type" value="Genomic_DNA"/>
</dbReference>
<dbReference type="Proteomes" id="UP001165393">
    <property type="component" value="Unassembled WGS sequence"/>
</dbReference>
<dbReference type="AlphaFoldDB" id="A0AA41W782"/>
<keyword evidence="2" id="KW-0540">Nuclease</keyword>
<dbReference type="Pfam" id="PF03372">
    <property type="entry name" value="Exo_endo_phos"/>
    <property type="match status" value="1"/>
</dbReference>
<keyword evidence="2" id="KW-0255">Endonuclease</keyword>
<protein>
    <submittedName>
        <fullName evidence="2">Endonuclease/exonuclease/phosphatase family protein</fullName>
    </submittedName>
</protein>
<accession>A0AA41W782</accession>
<gene>
    <name evidence="2" type="ORF">NAF29_09635</name>
</gene>
<organism evidence="2 3">
    <name type="scientific">Echinimonas agarilytica</name>
    <dbReference type="NCBI Taxonomy" id="1215918"/>
    <lineage>
        <taxon>Bacteria</taxon>
        <taxon>Pseudomonadati</taxon>
        <taxon>Pseudomonadota</taxon>
        <taxon>Gammaproteobacteria</taxon>
        <taxon>Alteromonadales</taxon>
        <taxon>Echinimonadaceae</taxon>
        <taxon>Echinimonas</taxon>
    </lineage>
</organism>
<name>A0AA41W782_9GAMM</name>
<sequence length="325" mass="37304">MAIEIKFASFNLYNFQKPGEKVYKKVVQPSDYKKKRRWTREMLLNMNADVIAFQELWSPDCLVDTFDIPELSHYQLHFIKPSWYNIAVAVAVKAPWVVSDKKVIKAFPFKKMVKVDDGDGEDDQLELSIKSFSRSLLKLKIHHSERPDVPTTTVFAAHLKSKLPAQVGQVNAKHRKSMGSAISTIRRTAEAAALRWLLTNHLKGTHKPTVLIGDLNDDPRSNTLALITEQPNLSMTAKGSDSSLYSALQMQQLQSYRDVFYTHEFNRMKDTLDHILVSEEFFVNSKDSHWQHKHTQVWNDHLEDNQAHTGDHGIICASFRYKPNA</sequence>
<keyword evidence="2" id="KW-0378">Hydrolase</keyword>
<dbReference type="GO" id="GO:0004519">
    <property type="term" value="F:endonuclease activity"/>
    <property type="evidence" value="ECO:0007669"/>
    <property type="project" value="UniProtKB-KW"/>
</dbReference>
<dbReference type="RefSeq" id="WP_251261336.1">
    <property type="nucleotide sequence ID" value="NZ_JAMQGP010000003.1"/>
</dbReference>